<protein>
    <submittedName>
        <fullName evidence="3">Similar to peptidase yuxL</fullName>
    </submittedName>
</protein>
<dbReference type="OrthoDB" id="269409at2"/>
<dbReference type="PATRIC" id="fig|243090.15.peg.1672"/>
<keyword evidence="2" id="KW-0732">Signal</keyword>
<dbReference type="SUPFAM" id="SSF82171">
    <property type="entry name" value="DPP6 N-terminal domain-like"/>
    <property type="match status" value="1"/>
</dbReference>
<proteinExistence type="inferred from homology"/>
<dbReference type="Gene3D" id="2.120.10.30">
    <property type="entry name" value="TolB, C-terminal domain"/>
    <property type="match status" value="1"/>
</dbReference>
<dbReference type="Proteomes" id="UP000001025">
    <property type="component" value="Chromosome"/>
</dbReference>
<sequence length="344" mass="38018">MKEWDTVRHLRQSICICCSLFGTLASPSFASANDALDVDPTQPERQILHLCKPDGTPIRPLVLDESLRERFDSQGKPEISADGKWIAFDAWTNDFKRTRQESKIVIVDFDGQKTTNIIDGSLPSFSPDGKRLVFSRPRRYTNTDGAEGTSIWIMDIDGDNRMMVAHRGAWGGRWSPDGKSIVFFGGENENGIAVPKSCLRLFDIETQTTTNIFSPDDSPFGELSFHFEWAKDDSRRVVFGGPLKDTQELATGVIQVDEGISSLMVRTGDTMEAGLLHGSSYDWNPKGNSFLMAGTVGDRVLPIAVSIDLVEASQTFDGIPENVSTSDPIHTPDGNHLIVSFRSQ</sequence>
<feature type="chain" id="PRO_5004292154" evidence="2">
    <location>
        <begin position="31"/>
        <end position="344"/>
    </location>
</feature>
<accession>Q7UTZ5</accession>
<dbReference type="Pfam" id="PF07676">
    <property type="entry name" value="PD40"/>
    <property type="match status" value="2"/>
</dbReference>
<name>Q7UTZ5_RHOBA</name>
<gene>
    <name evidence="3" type="ordered locus">RB3603</name>
</gene>
<dbReference type="KEGG" id="rba:RB3603"/>
<dbReference type="EMBL" id="BX294139">
    <property type="protein sequence ID" value="CAD73289.1"/>
    <property type="molecule type" value="Genomic_DNA"/>
</dbReference>
<dbReference type="InParanoid" id="Q7UTZ5"/>
<dbReference type="eggNOG" id="COG0823">
    <property type="taxonomic scope" value="Bacteria"/>
</dbReference>
<dbReference type="EnsemblBacteria" id="CAD73289">
    <property type="protein sequence ID" value="CAD73289"/>
    <property type="gene ID" value="RB3603"/>
</dbReference>
<dbReference type="InterPro" id="IPR011659">
    <property type="entry name" value="WD40"/>
</dbReference>
<evidence type="ECO:0000313" key="3">
    <source>
        <dbReference type="EMBL" id="CAD73289.1"/>
    </source>
</evidence>
<dbReference type="HOGENOM" id="CLU_891025_0_0_0"/>
<evidence type="ECO:0000256" key="1">
    <source>
        <dbReference type="ARBA" id="ARBA00009820"/>
    </source>
</evidence>
<dbReference type="PANTHER" id="PTHR36842">
    <property type="entry name" value="PROTEIN TOLB HOMOLOG"/>
    <property type="match status" value="1"/>
</dbReference>
<reference evidence="3 4" key="1">
    <citation type="journal article" date="2003" name="Proc. Natl. Acad. Sci. U.S.A.">
        <title>Complete genome sequence of the marine planctomycete Pirellula sp. strain 1.</title>
        <authorList>
            <person name="Gloeckner F.O."/>
            <person name="Kube M."/>
            <person name="Bauer M."/>
            <person name="Teeling H."/>
            <person name="Lombardot T."/>
            <person name="Ludwig W."/>
            <person name="Gade D."/>
            <person name="Beck A."/>
            <person name="Borzym K."/>
            <person name="Heitmann K."/>
            <person name="Rabus R."/>
            <person name="Schlesner H."/>
            <person name="Amann R."/>
            <person name="Reinhardt R."/>
        </authorList>
    </citation>
    <scope>NUCLEOTIDE SEQUENCE [LARGE SCALE GENOMIC DNA]</scope>
    <source>
        <strain evidence="4">DSM 10527 / NCIMB 13988 / SH1</strain>
    </source>
</reference>
<dbReference type="PANTHER" id="PTHR36842:SF1">
    <property type="entry name" value="PROTEIN TOLB"/>
    <property type="match status" value="1"/>
</dbReference>
<organism evidence="3 4">
    <name type="scientific">Rhodopirellula baltica (strain DSM 10527 / NCIMB 13988 / SH1)</name>
    <dbReference type="NCBI Taxonomy" id="243090"/>
    <lineage>
        <taxon>Bacteria</taxon>
        <taxon>Pseudomonadati</taxon>
        <taxon>Planctomycetota</taxon>
        <taxon>Planctomycetia</taxon>
        <taxon>Pirellulales</taxon>
        <taxon>Pirellulaceae</taxon>
        <taxon>Rhodopirellula</taxon>
    </lineage>
</organism>
<feature type="signal peptide" evidence="2">
    <location>
        <begin position="1"/>
        <end position="30"/>
    </location>
</feature>
<dbReference type="STRING" id="243090.RB3603"/>
<dbReference type="InterPro" id="IPR011042">
    <property type="entry name" value="6-blade_b-propeller_TolB-like"/>
</dbReference>
<comment type="similarity">
    <text evidence="1">Belongs to the TolB family.</text>
</comment>
<dbReference type="AlphaFoldDB" id="Q7UTZ5"/>
<evidence type="ECO:0000256" key="2">
    <source>
        <dbReference type="SAM" id="SignalP"/>
    </source>
</evidence>
<keyword evidence="4" id="KW-1185">Reference proteome</keyword>
<evidence type="ECO:0000313" key="4">
    <source>
        <dbReference type="Proteomes" id="UP000001025"/>
    </source>
</evidence>